<keyword evidence="3 5" id="KW-1133">Transmembrane helix</keyword>
<feature type="transmembrane region" description="Helical" evidence="5">
    <location>
        <begin position="73"/>
        <end position="90"/>
    </location>
</feature>
<feature type="transmembrane region" description="Helical" evidence="5">
    <location>
        <begin position="167"/>
        <end position="189"/>
    </location>
</feature>
<keyword evidence="2 5" id="KW-0812">Transmembrane</keyword>
<keyword evidence="7" id="KW-1185">Reference proteome</keyword>
<feature type="transmembrane region" description="Helical" evidence="5">
    <location>
        <begin position="6"/>
        <end position="25"/>
    </location>
</feature>
<sequence>MSVLEVIIVSIGLSLDAFTVTVCTGATQPYLKKRMDFIVGLAFGGIQAIMLTIGMMITKFPVSSIYSETFKSINQWFSAIIFIFLGLKMIKNAMTIKSINEQRESFNYRNIFSLAFATSLDALVLGIGFALMRTEIIIDMFIIFVITGISSIIGLRVGYRVGDKYRFAVNISGSVILLIMGVKMILSYFKII</sequence>
<feature type="transmembrane region" description="Helical" evidence="5">
    <location>
        <begin position="111"/>
        <end position="130"/>
    </location>
</feature>
<evidence type="ECO:0000256" key="3">
    <source>
        <dbReference type="ARBA" id="ARBA00022989"/>
    </source>
</evidence>
<reference evidence="6 7" key="1">
    <citation type="journal article" date="2019" name="Int. J. Syst. Evol. Microbiol.">
        <title>The Global Catalogue of Microorganisms (GCM) 10K type strain sequencing project: providing services to taxonomists for standard genome sequencing and annotation.</title>
        <authorList>
            <consortium name="The Broad Institute Genomics Platform"/>
            <consortium name="The Broad Institute Genome Sequencing Center for Infectious Disease"/>
            <person name="Wu L."/>
            <person name="Ma J."/>
        </authorList>
    </citation>
    <scope>NUCLEOTIDE SEQUENCE [LARGE SCALE GENOMIC DNA]</scope>
    <source>
        <strain evidence="6 7">JCM 1417</strain>
    </source>
</reference>
<feature type="transmembrane region" description="Helical" evidence="5">
    <location>
        <begin position="37"/>
        <end position="58"/>
    </location>
</feature>
<evidence type="ECO:0000256" key="5">
    <source>
        <dbReference type="SAM" id="Phobius"/>
    </source>
</evidence>
<dbReference type="Pfam" id="PF02659">
    <property type="entry name" value="Mntp"/>
    <property type="match status" value="1"/>
</dbReference>
<dbReference type="Proteomes" id="UP001501047">
    <property type="component" value="Unassembled WGS sequence"/>
</dbReference>
<gene>
    <name evidence="6" type="ORF">GCM10008908_35550</name>
</gene>
<accession>A0ABN1KXM1</accession>
<feature type="transmembrane region" description="Helical" evidence="5">
    <location>
        <begin position="136"/>
        <end position="155"/>
    </location>
</feature>
<dbReference type="EMBL" id="BAAACI010000008">
    <property type="protein sequence ID" value="GAA0778496.1"/>
    <property type="molecule type" value="Genomic_DNA"/>
</dbReference>
<proteinExistence type="predicted"/>
<dbReference type="PANTHER" id="PTHR35529:SF1">
    <property type="entry name" value="MANGANESE EFFLUX PUMP MNTP-RELATED"/>
    <property type="match status" value="1"/>
</dbReference>
<comment type="caution">
    <text evidence="6">The sequence shown here is derived from an EMBL/GenBank/DDBJ whole genome shotgun (WGS) entry which is preliminary data.</text>
</comment>
<evidence type="ECO:0000256" key="2">
    <source>
        <dbReference type="ARBA" id="ARBA00022692"/>
    </source>
</evidence>
<name>A0ABN1KXM1_CLOSU</name>
<evidence type="ECO:0000256" key="1">
    <source>
        <dbReference type="ARBA" id="ARBA00022475"/>
    </source>
</evidence>
<evidence type="ECO:0000256" key="4">
    <source>
        <dbReference type="ARBA" id="ARBA00023136"/>
    </source>
</evidence>
<dbReference type="PANTHER" id="PTHR35529">
    <property type="entry name" value="MANGANESE EFFLUX PUMP MNTP-RELATED"/>
    <property type="match status" value="1"/>
</dbReference>
<dbReference type="InterPro" id="IPR003810">
    <property type="entry name" value="Mntp/YtaF"/>
</dbReference>
<evidence type="ECO:0000313" key="6">
    <source>
        <dbReference type="EMBL" id="GAA0778496.1"/>
    </source>
</evidence>
<evidence type="ECO:0000313" key="7">
    <source>
        <dbReference type="Proteomes" id="UP001501047"/>
    </source>
</evidence>
<protein>
    <submittedName>
        <fullName evidence="6">Manganese efflux pump MntP family protein</fullName>
    </submittedName>
</protein>
<organism evidence="6 7">
    <name type="scientific">Clostridium subterminale</name>
    <dbReference type="NCBI Taxonomy" id="1550"/>
    <lineage>
        <taxon>Bacteria</taxon>
        <taxon>Bacillati</taxon>
        <taxon>Bacillota</taxon>
        <taxon>Clostridia</taxon>
        <taxon>Eubacteriales</taxon>
        <taxon>Clostridiaceae</taxon>
        <taxon>Clostridium</taxon>
    </lineage>
</organism>
<keyword evidence="4 5" id="KW-0472">Membrane</keyword>
<keyword evidence="1" id="KW-1003">Cell membrane</keyword>
<dbReference type="RefSeq" id="WP_343827869.1">
    <property type="nucleotide sequence ID" value="NZ_BAAACI010000008.1"/>
</dbReference>